<dbReference type="RefSeq" id="WP_091193666.1">
    <property type="nucleotide sequence ID" value="NZ_FOVE01000009.1"/>
</dbReference>
<proteinExistence type="predicted"/>
<keyword evidence="2" id="KW-1185">Reference proteome</keyword>
<dbReference type="InterPro" id="IPR004952">
    <property type="entry name" value="NifX-assoc_nitrogen_fix"/>
</dbReference>
<dbReference type="Proteomes" id="UP000242869">
    <property type="component" value="Unassembled WGS sequence"/>
</dbReference>
<dbReference type="Pfam" id="PF03270">
    <property type="entry name" value="DUF269"/>
    <property type="match status" value="1"/>
</dbReference>
<dbReference type="OrthoDB" id="9808545at2"/>
<gene>
    <name evidence="1" type="ORF">SAMN05660284_01473</name>
</gene>
<organism evidence="1 2">
    <name type="scientific">Formivibrio citricus</name>
    <dbReference type="NCBI Taxonomy" id="83765"/>
    <lineage>
        <taxon>Bacteria</taxon>
        <taxon>Pseudomonadati</taxon>
        <taxon>Pseudomonadota</taxon>
        <taxon>Betaproteobacteria</taxon>
        <taxon>Neisseriales</taxon>
        <taxon>Chitinibacteraceae</taxon>
        <taxon>Formivibrio</taxon>
    </lineage>
</organism>
<evidence type="ECO:0000313" key="2">
    <source>
        <dbReference type="Proteomes" id="UP000242869"/>
    </source>
</evidence>
<dbReference type="PIRSF" id="PIRSF005788">
    <property type="entry name" value="NifK"/>
    <property type="match status" value="1"/>
</dbReference>
<dbReference type="NCBIfam" id="TIGR02935">
    <property type="entry name" value="NifX-associated nitrogen fixation protein"/>
    <property type="match status" value="1"/>
</dbReference>
<dbReference type="STRING" id="83765.SAMN05660284_01473"/>
<dbReference type="EMBL" id="FOVE01000009">
    <property type="protein sequence ID" value="SFN43509.1"/>
    <property type="molecule type" value="Genomic_DNA"/>
</dbReference>
<accession>A0A1I4Z0M7</accession>
<evidence type="ECO:0000313" key="1">
    <source>
        <dbReference type="EMBL" id="SFN43509.1"/>
    </source>
</evidence>
<reference evidence="2" key="1">
    <citation type="submission" date="2016-10" db="EMBL/GenBank/DDBJ databases">
        <authorList>
            <person name="Varghese N."/>
            <person name="Submissions S."/>
        </authorList>
    </citation>
    <scope>NUCLEOTIDE SEQUENCE [LARGE SCALE GENOMIC DNA]</scope>
    <source>
        <strain evidence="2">DSM 6150</strain>
    </source>
</reference>
<sequence length="150" mass="16412">MSESATDTSIYQSAFMTELLRQIKAHDQYGTHDGWSAERLLEPFFRKREQGAAGCTIDRASLLRVTTFYQALAVLIEGECGQMASLVVNINEEGFGRVLLLVGRLVVLDKTVRDAGRFGFATPQAMQAEAEKLLAVATGLIGKFPEAAKL</sequence>
<dbReference type="AlphaFoldDB" id="A0A1I4Z0M7"/>
<protein>
    <submittedName>
        <fullName evidence="1">Probable nitrogen fixation protein</fullName>
    </submittedName>
</protein>
<dbReference type="Gene3D" id="1.10.3100.20">
    <property type="entry name" value="Protein of unknown function DUF269"/>
    <property type="match status" value="1"/>
</dbReference>
<name>A0A1I4Z0M7_9NEIS</name>